<dbReference type="EMBL" id="REFR01000015">
    <property type="protein sequence ID" value="RMB01822.1"/>
    <property type="molecule type" value="Genomic_DNA"/>
</dbReference>
<dbReference type="InterPro" id="IPR036388">
    <property type="entry name" value="WH-like_DNA-bd_sf"/>
</dbReference>
<sequence>MAGRKQTAVADPKPGTMPGTLNGDGRLLPESAVLFLKNTGWRLLGLVVLALVAGLLAALVTYDPADPALNAATDRLPANALGAPGAIVADLLMQTLGLGAFLLLLPLCLWAMKVLRLKWLPHFWLHLTLLPIALMLLAVAFSVPAPHPDFDVQAGYGGALGQVLYRSLATLTASFAIVPGWVTILVFVGLGLPAYVATFGLNRDEWAVLGRGVAGFLAFLWRLLRGLGAWVAAVPGLFRTARTDAGPEGMDGDMDEGAGPAPRRARKRKAAAPDAGGKSGGTAKVKPPKKTAAGKRAAAAAQITLDLGDVNGFRLPGLDLLTPPPPVSADAALSKDALENNARMLEGVLEDFGVQGDIRDVRPGPVVTLYELEPARGTKSARVIGLADDIARSMSAVSARVAVVAGRNAIGIELPNAQRETVYLHELLASRDFETTRARLPIILGKDIGGAPVVADLASMPHLLVAGTTGSGKSVGINTMILSLLYRHSPETLKLIMVDPKMLELSVYDGIPHLLTPVVTEPKKAVVALKWAVREMEERYRNMSKLGVRNLAAFNKRVREAQAGGEQLTRQVQTGFDKDSGQPIVEEQSFDFTPLPYIVVVIDEMADLMLVAGKDVEATVQRLAQMARAAGIHLIMATQRPSVDVITGTIKANFPTRISFQVTSKIDSRTILGEQGAEQLLGMGDMLFMAGGGRIARVHGAFVSDGEVESVVTHLSAQAAPDYLAEVTEEPEEGFDSPFIPGPSASGEDKDKSLYDQAVDIVIRDRRPTTSYIQRRLKIGYNKAASLIEEMEEQGVISAPNHKGQREVLVPDREEEL</sequence>
<organism evidence="20 21">
    <name type="scientific">Eilatimonas milleporae</name>
    <dbReference type="NCBI Taxonomy" id="911205"/>
    <lineage>
        <taxon>Bacteria</taxon>
        <taxon>Pseudomonadati</taxon>
        <taxon>Pseudomonadota</taxon>
        <taxon>Alphaproteobacteria</taxon>
        <taxon>Kordiimonadales</taxon>
        <taxon>Kordiimonadaceae</taxon>
        <taxon>Eilatimonas</taxon>
    </lineage>
</organism>
<protein>
    <recommendedName>
        <fullName evidence="3">DNA translocase FtsK</fullName>
    </recommendedName>
</protein>
<comment type="subcellular location">
    <subcellularLocation>
        <location evidence="1">Cell membrane</location>
        <topology evidence="1">Multi-pass membrane protein</topology>
    </subcellularLocation>
</comment>
<keyword evidence="13" id="KW-0131">Cell cycle</keyword>
<keyword evidence="9 16" id="KW-0067">ATP-binding</keyword>
<dbReference type="Pfam" id="PF13491">
    <property type="entry name" value="FtsK_4TM"/>
    <property type="match status" value="1"/>
</dbReference>
<keyword evidence="21" id="KW-1185">Reference proteome</keyword>
<evidence type="ECO:0000256" key="10">
    <source>
        <dbReference type="ARBA" id="ARBA00022989"/>
    </source>
</evidence>
<gene>
    <name evidence="20" type="ORF">BXY39_3329</name>
</gene>
<dbReference type="PANTHER" id="PTHR22683">
    <property type="entry name" value="SPORULATION PROTEIN RELATED"/>
    <property type="match status" value="1"/>
</dbReference>
<feature type="region of interest" description="Disordered" evidence="17">
    <location>
        <begin position="731"/>
        <end position="751"/>
    </location>
</feature>
<dbReference type="GO" id="GO:0003677">
    <property type="term" value="F:DNA binding"/>
    <property type="evidence" value="ECO:0007669"/>
    <property type="project" value="UniProtKB-KW"/>
</dbReference>
<dbReference type="InterPro" id="IPR018541">
    <property type="entry name" value="Ftsk_gamma"/>
</dbReference>
<comment type="caution">
    <text evidence="20">The sequence shown here is derived from an EMBL/GenBank/DDBJ whole genome shotgun (WGS) entry which is preliminary data.</text>
</comment>
<evidence type="ECO:0000256" key="16">
    <source>
        <dbReference type="PROSITE-ProRule" id="PRU00289"/>
    </source>
</evidence>
<evidence type="ECO:0000256" key="11">
    <source>
        <dbReference type="ARBA" id="ARBA00023125"/>
    </source>
</evidence>
<evidence type="ECO:0000259" key="19">
    <source>
        <dbReference type="PROSITE" id="PS50901"/>
    </source>
</evidence>
<evidence type="ECO:0000256" key="18">
    <source>
        <dbReference type="SAM" id="Phobius"/>
    </source>
</evidence>
<keyword evidence="7 16" id="KW-0547">Nucleotide-binding</keyword>
<dbReference type="CDD" id="cd01127">
    <property type="entry name" value="TrwB_TraG_TraD_VirD4"/>
    <property type="match status" value="1"/>
</dbReference>
<dbReference type="Gene3D" id="1.10.10.10">
    <property type="entry name" value="Winged helix-like DNA-binding domain superfamily/Winged helix DNA-binding domain"/>
    <property type="match status" value="1"/>
</dbReference>
<dbReference type="GO" id="GO:0005524">
    <property type="term" value="F:ATP binding"/>
    <property type="evidence" value="ECO:0007669"/>
    <property type="project" value="UniProtKB-UniRule"/>
</dbReference>
<dbReference type="GO" id="GO:0005886">
    <property type="term" value="C:plasma membrane"/>
    <property type="evidence" value="ECO:0007669"/>
    <property type="project" value="UniProtKB-SubCell"/>
</dbReference>
<dbReference type="Pfam" id="PF01580">
    <property type="entry name" value="FtsK_SpoIIIE"/>
    <property type="match status" value="1"/>
</dbReference>
<evidence type="ECO:0000256" key="14">
    <source>
        <dbReference type="ARBA" id="ARBA00024784"/>
    </source>
</evidence>
<dbReference type="Gene3D" id="3.30.980.40">
    <property type="match status" value="1"/>
</dbReference>
<dbReference type="InParanoid" id="A0A3M0BXQ8"/>
<feature type="region of interest" description="Disordered" evidence="17">
    <location>
        <begin position="244"/>
        <end position="292"/>
    </location>
</feature>
<dbReference type="Pfam" id="PF09397">
    <property type="entry name" value="FtsK_gamma"/>
    <property type="match status" value="1"/>
</dbReference>
<dbReference type="FunCoup" id="A0A3M0BXQ8">
    <property type="interactions" value="134"/>
</dbReference>
<feature type="compositionally biased region" description="Basic and acidic residues" evidence="17">
    <location>
        <begin position="804"/>
        <end position="817"/>
    </location>
</feature>
<dbReference type="InterPro" id="IPR050206">
    <property type="entry name" value="FtsK/SpoIIIE/SftA"/>
</dbReference>
<dbReference type="InterPro" id="IPR025199">
    <property type="entry name" value="FtsK_4TM"/>
</dbReference>
<feature type="transmembrane region" description="Helical" evidence="18">
    <location>
        <begin position="163"/>
        <end position="196"/>
    </location>
</feature>
<evidence type="ECO:0000256" key="17">
    <source>
        <dbReference type="SAM" id="MobiDB-lite"/>
    </source>
</evidence>
<keyword evidence="4" id="KW-1003">Cell membrane</keyword>
<feature type="domain" description="FtsK" evidence="19">
    <location>
        <begin position="450"/>
        <end position="669"/>
    </location>
</feature>
<comment type="function">
    <text evidence="14">Essential cell division protein that coordinates cell division and chromosome segregation. The N-terminus is involved in assembly of the cell-division machinery. The C-terminus functions as a DNA motor that moves dsDNA in an ATP-dependent manner towards the dif recombination site, which is located within the replication terminus region. Translocation stops specifically at Xer-dif sites, where FtsK interacts with the Xer recombinase, allowing activation of chromosome unlinking by recombination. FtsK orienting polar sequences (KOPS) guide the direction of DNA translocation. FtsK can remove proteins from DNA as it translocates, but translocation stops specifically at XerCD-dif site, thereby preventing removal of XerC and XerD from dif.</text>
</comment>
<dbReference type="Pfam" id="PF17854">
    <property type="entry name" value="FtsK_alpha"/>
    <property type="match status" value="1"/>
</dbReference>
<dbReference type="InterPro" id="IPR002543">
    <property type="entry name" value="FtsK_dom"/>
</dbReference>
<dbReference type="InterPro" id="IPR027417">
    <property type="entry name" value="P-loop_NTPase"/>
</dbReference>
<evidence type="ECO:0000256" key="1">
    <source>
        <dbReference type="ARBA" id="ARBA00004651"/>
    </source>
</evidence>
<proteinExistence type="inferred from homology"/>
<dbReference type="GO" id="GO:0007059">
    <property type="term" value="P:chromosome segregation"/>
    <property type="evidence" value="ECO:0007669"/>
    <property type="project" value="UniProtKB-KW"/>
</dbReference>
<comment type="similarity">
    <text evidence="2">Belongs to the FtsK/SpoIIIE/SftA family.</text>
</comment>
<keyword evidence="10 18" id="KW-1133">Transmembrane helix</keyword>
<dbReference type="SUPFAM" id="SSF46785">
    <property type="entry name" value="Winged helix' DNA-binding domain"/>
    <property type="match status" value="1"/>
</dbReference>
<evidence type="ECO:0000256" key="7">
    <source>
        <dbReference type="ARBA" id="ARBA00022741"/>
    </source>
</evidence>
<dbReference type="InterPro" id="IPR041027">
    <property type="entry name" value="FtsK_alpha"/>
</dbReference>
<evidence type="ECO:0000256" key="4">
    <source>
        <dbReference type="ARBA" id="ARBA00022475"/>
    </source>
</evidence>
<reference evidence="20 21" key="1">
    <citation type="submission" date="2018-10" db="EMBL/GenBank/DDBJ databases">
        <title>Genomic Encyclopedia of Archaeal and Bacterial Type Strains, Phase II (KMG-II): from individual species to whole genera.</title>
        <authorList>
            <person name="Goeker M."/>
        </authorList>
    </citation>
    <scope>NUCLEOTIDE SEQUENCE [LARGE SCALE GENOMIC DNA]</scope>
    <source>
        <strain evidence="20 21">DSM 25217</strain>
    </source>
</reference>
<evidence type="ECO:0000256" key="9">
    <source>
        <dbReference type="ARBA" id="ARBA00022840"/>
    </source>
</evidence>
<keyword evidence="8" id="KW-0159">Chromosome partition</keyword>
<feature type="binding site" evidence="16">
    <location>
        <begin position="467"/>
        <end position="474"/>
    </location>
    <ligand>
        <name>ATP</name>
        <dbReference type="ChEBI" id="CHEBI:30616"/>
    </ligand>
</feature>
<feature type="transmembrane region" description="Helical" evidence="18">
    <location>
        <begin position="43"/>
        <end position="62"/>
    </location>
</feature>
<dbReference type="SUPFAM" id="SSF52540">
    <property type="entry name" value="P-loop containing nucleoside triphosphate hydrolases"/>
    <property type="match status" value="1"/>
</dbReference>
<feature type="region of interest" description="Disordered" evidence="17">
    <location>
        <begin position="798"/>
        <end position="817"/>
    </location>
</feature>
<dbReference type="Proteomes" id="UP000271227">
    <property type="component" value="Unassembled WGS sequence"/>
</dbReference>
<keyword evidence="12 18" id="KW-0472">Membrane</keyword>
<evidence type="ECO:0000313" key="20">
    <source>
        <dbReference type="EMBL" id="RMB01822.1"/>
    </source>
</evidence>
<dbReference type="SMART" id="SM00843">
    <property type="entry name" value="Ftsk_gamma"/>
    <property type="match status" value="1"/>
</dbReference>
<dbReference type="PANTHER" id="PTHR22683:SF41">
    <property type="entry name" value="DNA TRANSLOCASE FTSK"/>
    <property type="match status" value="1"/>
</dbReference>
<feature type="compositionally biased region" description="Low complexity" evidence="17">
    <location>
        <begin position="272"/>
        <end position="285"/>
    </location>
</feature>
<feature type="transmembrane region" description="Helical" evidence="18">
    <location>
        <begin position="123"/>
        <end position="143"/>
    </location>
</feature>
<keyword evidence="11" id="KW-0238">DNA-binding</keyword>
<evidence type="ECO:0000256" key="12">
    <source>
        <dbReference type="ARBA" id="ARBA00023136"/>
    </source>
</evidence>
<evidence type="ECO:0000256" key="5">
    <source>
        <dbReference type="ARBA" id="ARBA00022618"/>
    </source>
</evidence>
<keyword evidence="5" id="KW-0132">Cell division</keyword>
<feature type="region of interest" description="Disordered" evidence="17">
    <location>
        <begin position="1"/>
        <end position="21"/>
    </location>
</feature>
<evidence type="ECO:0000256" key="3">
    <source>
        <dbReference type="ARBA" id="ARBA00020887"/>
    </source>
</evidence>
<dbReference type="Gene3D" id="3.40.50.300">
    <property type="entry name" value="P-loop containing nucleotide triphosphate hydrolases"/>
    <property type="match status" value="1"/>
</dbReference>
<name>A0A3M0BXQ8_9PROT</name>
<evidence type="ECO:0000256" key="2">
    <source>
        <dbReference type="ARBA" id="ARBA00006474"/>
    </source>
</evidence>
<dbReference type="AlphaFoldDB" id="A0A3M0BXQ8"/>
<evidence type="ECO:0000256" key="15">
    <source>
        <dbReference type="ARBA" id="ARBA00025923"/>
    </source>
</evidence>
<dbReference type="InterPro" id="IPR036390">
    <property type="entry name" value="WH_DNA-bd_sf"/>
</dbReference>
<evidence type="ECO:0000256" key="8">
    <source>
        <dbReference type="ARBA" id="ARBA00022829"/>
    </source>
</evidence>
<evidence type="ECO:0000256" key="6">
    <source>
        <dbReference type="ARBA" id="ARBA00022692"/>
    </source>
</evidence>
<evidence type="ECO:0000256" key="13">
    <source>
        <dbReference type="ARBA" id="ARBA00023306"/>
    </source>
</evidence>
<feature type="transmembrane region" description="Helical" evidence="18">
    <location>
        <begin position="91"/>
        <end position="111"/>
    </location>
</feature>
<dbReference type="PROSITE" id="PS50901">
    <property type="entry name" value="FTSK"/>
    <property type="match status" value="1"/>
</dbReference>
<keyword evidence="6 18" id="KW-0812">Transmembrane</keyword>
<dbReference type="GO" id="GO:0051301">
    <property type="term" value="P:cell division"/>
    <property type="evidence" value="ECO:0007669"/>
    <property type="project" value="UniProtKB-KW"/>
</dbReference>
<feature type="transmembrane region" description="Helical" evidence="18">
    <location>
        <begin position="208"/>
        <end position="233"/>
    </location>
</feature>
<evidence type="ECO:0000313" key="21">
    <source>
        <dbReference type="Proteomes" id="UP000271227"/>
    </source>
</evidence>
<accession>A0A3M0BXQ8</accession>
<comment type="subunit">
    <text evidence="15">Homohexamer. Forms a ring that surrounds DNA.</text>
</comment>